<gene>
    <name evidence="1" type="ORF">METZ01_LOCUS387836</name>
</gene>
<sequence length="66" mass="7349">MHERRPHFLNVLNTEFWARSSVGEHCVDIAGVVGSIPTVPTILFNDLASRQASAESTLSQFCYTQI</sequence>
<dbReference type="AlphaFoldDB" id="A0A382ULD1"/>
<dbReference type="EMBL" id="UINC01145074">
    <property type="protein sequence ID" value="SVD34982.1"/>
    <property type="molecule type" value="Genomic_DNA"/>
</dbReference>
<proteinExistence type="predicted"/>
<reference evidence="1" key="1">
    <citation type="submission" date="2018-05" db="EMBL/GenBank/DDBJ databases">
        <authorList>
            <person name="Lanie J.A."/>
            <person name="Ng W.-L."/>
            <person name="Kazmierczak K.M."/>
            <person name="Andrzejewski T.M."/>
            <person name="Davidsen T.M."/>
            <person name="Wayne K.J."/>
            <person name="Tettelin H."/>
            <person name="Glass J.I."/>
            <person name="Rusch D."/>
            <person name="Podicherti R."/>
            <person name="Tsui H.-C.T."/>
            <person name="Winkler M.E."/>
        </authorList>
    </citation>
    <scope>NUCLEOTIDE SEQUENCE</scope>
</reference>
<organism evidence="1">
    <name type="scientific">marine metagenome</name>
    <dbReference type="NCBI Taxonomy" id="408172"/>
    <lineage>
        <taxon>unclassified sequences</taxon>
        <taxon>metagenomes</taxon>
        <taxon>ecological metagenomes</taxon>
    </lineage>
</organism>
<accession>A0A382ULD1</accession>
<evidence type="ECO:0000313" key="1">
    <source>
        <dbReference type="EMBL" id="SVD34982.1"/>
    </source>
</evidence>
<name>A0A382ULD1_9ZZZZ</name>
<protein>
    <submittedName>
        <fullName evidence="1">Uncharacterized protein</fullName>
    </submittedName>
</protein>